<dbReference type="STRING" id="933084.A0A067QNJ6"/>
<dbReference type="SMART" id="SM00563">
    <property type="entry name" value="PlsC"/>
    <property type="match status" value="1"/>
</dbReference>
<dbReference type="OrthoDB" id="202234at2759"/>
<evidence type="ECO:0000256" key="4">
    <source>
        <dbReference type="RuleBase" id="RU361267"/>
    </source>
</evidence>
<evidence type="ECO:0000256" key="1">
    <source>
        <dbReference type="ARBA" id="ARBA00008655"/>
    </source>
</evidence>
<dbReference type="EMBL" id="KL197709">
    <property type="protein sequence ID" value="KDQ64216.1"/>
    <property type="molecule type" value="Genomic_DNA"/>
</dbReference>
<dbReference type="GO" id="GO:0005783">
    <property type="term" value="C:endoplasmic reticulum"/>
    <property type="evidence" value="ECO:0007669"/>
    <property type="project" value="TreeGrafter"/>
</dbReference>
<evidence type="ECO:0000313" key="8">
    <source>
        <dbReference type="EMBL" id="KDQ64216.1"/>
    </source>
</evidence>
<evidence type="ECO:0000256" key="3">
    <source>
        <dbReference type="ARBA" id="ARBA00023315"/>
    </source>
</evidence>
<dbReference type="AlphaFoldDB" id="A0A067QNJ6"/>
<comment type="domain">
    <text evidence="4">The HXXXXD motif is essential for acyltransferase activity and may constitute the binding site for the phosphate moiety of the glycerol-3-phosphate.</text>
</comment>
<evidence type="ECO:0000256" key="6">
    <source>
        <dbReference type="SAM" id="Phobius"/>
    </source>
</evidence>
<organism evidence="8 9">
    <name type="scientific">Jaapia argillacea MUCL 33604</name>
    <dbReference type="NCBI Taxonomy" id="933084"/>
    <lineage>
        <taxon>Eukaryota</taxon>
        <taxon>Fungi</taxon>
        <taxon>Dikarya</taxon>
        <taxon>Basidiomycota</taxon>
        <taxon>Agaricomycotina</taxon>
        <taxon>Agaricomycetes</taxon>
        <taxon>Agaricomycetidae</taxon>
        <taxon>Jaapiales</taxon>
        <taxon>Jaapiaceae</taxon>
        <taxon>Jaapia</taxon>
    </lineage>
</organism>
<dbReference type="EC" id="2.3.1.51" evidence="4"/>
<feature type="region of interest" description="Disordered" evidence="5">
    <location>
        <begin position="266"/>
        <end position="356"/>
    </location>
</feature>
<evidence type="ECO:0000256" key="2">
    <source>
        <dbReference type="ARBA" id="ARBA00022679"/>
    </source>
</evidence>
<keyword evidence="3 4" id="KW-0012">Acyltransferase</keyword>
<dbReference type="Pfam" id="PF01553">
    <property type="entry name" value="Acyltransferase"/>
    <property type="match status" value="1"/>
</dbReference>
<keyword evidence="9" id="KW-1185">Reference proteome</keyword>
<dbReference type="SUPFAM" id="SSF69593">
    <property type="entry name" value="Glycerol-3-phosphate (1)-acyltransferase"/>
    <property type="match status" value="1"/>
</dbReference>
<proteinExistence type="inferred from homology"/>
<feature type="domain" description="Phospholipid/glycerol acyltransferase" evidence="7">
    <location>
        <begin position="100"/>
        <end position="217"/>
    </location>
</feature>
<feature type="compositionally biased region" description="Basic and acidic residues" evidence="5">
    <location>
        <begin position="278"/>
        <end position="288"/>
    </location>
</feature>
<dbReference type="GO" id="GO:0016020">
    <property type="term" value="C:membrane"/>
    <property type="evidence" value="ECO:0007669"/>
    <property type="project" value="InterPro"/>
</dbReference>
<feature type="compositionally biased region" description="Low complexity" evidence="5">
    <location>
        <begin position="316"/>
        <end position="327"/>
    </location>
</feature>
<protein>
    <recommendedName>
        <fullName evidence="4">1-acyl-sn-glycerol-3-phosphate acyltransferase</fullName>
        <ecNumber evidence="4">2.3.1.51</ecNumber>
    </recommendedName>
</protein>
<accession>A0A067QNJ6</accession>
<dbReference type="GO" id="GO:0003841">
    <property type="term" value="F:1-acylglycerol-3-phosphate O-acyltransferase activity"/>
    <property type="evidence" value="ECO:0007669"/>
    <property type="project" value="UniProtKB-UniRule"/>
</dbReference>
<keyword evidence="4" id="KW-0594">Phospholipid biosynthesis</keyword>
<keyword evidence="6" id="KW-1133">Transmembrane helix</keyword>
<dbReference type="PANTHER" id="PTHR10434">
    <property type="entry name" value="1-ACYL-SN-GLYCEROL-3-PHOSPHATE ACYLTRANSFERASE"/>
    <property type="match status" value="1"/>
</dbReference>
<dbReference type="PANTHER" id="PTHR10434:SF11">
    <property type="entry name" value="1-ACYL-SN-GLYCEROL-3-PHOSPHATE ACYLTRANSFERASE"/>
    <property type="match status" value="1"/>
</dbReference>
<dbReference type="InterPro" id="IPR002123">
    <property type="entry name" value="Plipid/glycerol_acylTrfase"/>
</dbReference>
<name>A0A067QNJ6_9AGAM</name>
<keyword evidence="4" id="KW-0443">Lipid metabolism</keyword>
<evidence type="ECO:0000259" key="7">
    <source>
        <dbReference type="SMART" id="SM00563"/>
    </source>
</evidence>
<evidence type="ECO:0000256" key="5">
    <source>
        <dbReference type="SAM" id="MobiDB-lite"/>
    </source>
</evidence>
<reference evidence="9" key="1">
    <citation type="journal article" date="2014" name="Proc. Natl. Acad. Sci. U.S.A.">
        <title>Extensive sampling of basidiomycete genomes demonstrates inadequacy of the white-rot/brown-rot paradigm for wood decay fungi.</title>
        <authorList>
            <person name="Riley R."/>
            <person name="Salamov A.A."/>
            <person name="Brown D.W."/>
            <person name="Nagy L.G."/>
            <person name="Floudas D."/>
            <person name="Held B.W."/>
            <person name="Levasseur A."/>
            <person name="Lombard V."/>
            <person name="Morin E."/>
            <person name="Otillar R."/>
            <person name="Lindquist E.A."/>
            <person name="Sun H."/>
            <person name="LaButti K.M."/>
            <person name="Schmutz J."/>
            <person name="Jabbour D."/>
            <person name="Luo H."/>
            <person name="Baker S.E."/>
            <person name="Pisabarro A.G."/>
            <person name="Walton J.D."/>
            <person name="Blanchette R.A."/>
            <person name="Henrissat B."/>
            <person name="Martin F."/>
            <person name="Cullen D."/>
            <person name="Hibbett D.S."/>
            <person name="Grigoriev I.V."/>
        </authorList>
    </citation>
    <scope>NUCLEOTIDE SEQUENCE [LARGE SCALE GENOMIC DNA]</scope>
    <source>
        <strain evidence="9">MUCL 33604</strain>
    </source>
</reference>
<gene>
    <name evidence="8" type="ORF">JAAARDRAFT_27841</name>
</gene>
<dbReference type="FunCoup" id="A0A067QNJ6">
    <property type="interactions" value="210"/>
</dbReference>
<dbReference type="GO" id="GO:0006654">
    <property type="term" value="P:phosphatidic acid biosynthetic process"/>
    <property type="evidence" value="ECO:0007669"/>
    <property type="project" value="TreeGrafter"/>
</dbReference>
<feature type="transmembrane region" description="Helical" evidence="6">
    <location>
        <begin position="37"/>
        <end position="61"/>
    </location>
</feature>
<dbReference type="HOGENOM" id="CLU_027938_10_0_1"/>
<dbReference type="InterPro" id="IPR004552">
    <property type="entry name" value="AGP_acyltrans"/>
</dbReference>
<dbReference type="InParanoid" id="A0A067QNJ6"/>
<keyword evidence="6" id="KW-0472">Membrane</keyword>
<feature type="transmembrane region" description="Helical" evidence="6">
    <location>
        <begin position="6"/>
        <end position="25"/>
    </location>
</feature>
<dbReference type="NCBIfam" id="TIGR00530">
    <property type="entry name" value="AGP_acyltrn"/>
    <property type="match status" value="1"/>
</dbReference>
<dbReference type="CDD" id="cd07989">
    <property type="entry name" value="LPLAT_AGPAT-like"/>
    <property type="match status" value="1"/>
</dbReference>
<comment type="similarity">
    <text evidence="1 4">Belongs to the 1-acyl-sn-glycerol-3-phosphate acyltransferase family.</text>
</comment>
<keyword evidence="4" id="KW-0444">Lipid biosynthesis</keyword>
<sequence length="356" mass="38587">MSIFSALVRPIAYLSLPVILLEALSSTHPLARYYVRIGVYLSTLGAVSMWGAVVAVGMGIAGRRFDTNYVVARSFYHLAGTILGIRFTVEGEEHLETRPAVLVGNHQSMLDILYLGRIFPKRASIMAKKELQWTPGLGQFMQLSGAVFVDRGNNSRAVQSLMAAGETMKARSTSLWMFPEGTRSMRKHHDMLPFKKGAFHLAVQAGVPVVPVVCENYWKLYHKGTFGSGTLKIKVLPPISTTGLTAADVGDLANRVHDQMVAALREISDPLPSPTESQETKPSEEAKPLLESPDVPVVDQRAAASPTSTSKEEETLASPPSSAASESGFSTRRTEGSENGTETEEDEGMVLVGRPT</sequence>
<keyword evidence="4" id="KW-1208">Phospholipid metabolism</keyword>
<comment type="catalytic activity">
    <reaction evidence="4">
        <text>a 1-acyl-sn-glycero-3-phosphate + an acyl-CoA = a 1,2-diacyl-sn-glycero-3-phosphate + CoA</text>
        <dbReference type="Rhea" id="RHEA:19709"/>
        <dbReference type="ChEBI" id="CHEBI:57287"/>
        <dbReference type="ChEBI" id="CHEBI:57970"/>
        <dbReference type="ChEBI" id="CHEBI:58342"/>
        <dbReference type="ChEBI" id="CHEBI:58608"/>
        <dbReference type="EC" id="2.3.1.51"/>
    </reaction>
</comment>
<keyword evidence="6" id="KW-0812">Transmembrane</keyword>
<evidence type="ECO:0000313" key="9">
    <source>
        <dbReference type="Proteomes" id="UP000027265"/>
    </source>
</evidence>
<dbReference type="Proteomes" id="UP000027265">
    <property type="component" value="Unassembled WGS sequence"/>
</dbReference>
<keyword evidence="2 4" id="KW-0808">Transferase</keyword>